<dbReference type="InterPro" id="IPR029063">
    <property type="entry name" value="SAM-dependent_MTases_sf"/>
</dbReference>
<proteinExistence type="predicted"/>
<protein>
    <submittedName>
        <fullName evidence="2">Class I SAM-dependent methyltransferase</fullName>
    </submittedName>
</protein>
<evidence type="ECO:0000313" key="2">
    <source>
        <dbReference type="EMBL" id="MBB1161866.1"/>
    </source>
</evidence>
<evidence type="ECO:0000256" key="1">
    <source>
        <dbReference type="ARBA" id="ARBA00022679"/>
    </source>
</evidence>
<dbReference type="SUPFAM" id="SSF53335">
    <property type="entry name" value="S-adenosyl-L-methionine-dependent methyltransferases"/>
    <property type="match status" value="1"/>
</dbReference>
<dbReference type="AlphaFoldDB" id="A0A839HJQ1"/>
<dbReference type="Gene3D" id="3.40.50.150">
    <property type="entry name" value="Vaccinia Virus protein VP39"/>
    <property type="match status" value="1"/>
</dbReference>
<dbReference type="GO" id="GO:0008168">
    <property type="term" value="F:methyltransferase activity"/>
    <property type="evidence" value="ECO:0007669"/>
    <property type="project" value="UniProtKB-KW"/>
</dbReference>
<dbReference type="PANTHER" id="PTHR43861">
    <property type="entry name" value="TRANS-ACONITATE 2-METHYLTRANSFERASE-RELATED"/>
    <property type="match status" value="1"/>
</dbReference>
<dbReference type="Proteomes" id="UP000586093">
    <property type="component" value="Unassembled WGS sequence"/>
</dbReference>
<organism evidence="2 3">
    <name type="scientific">Aquariibacter albus</name>
    <dbReference type="NCBI Taxonomy" id="2759899"/>
    <lineage>
        <taxon>Bacteria</taxon>
        <taxon>Pseudomonadati</taxon>
        <taxon>Pseudomonadota</taxon>
        <taxon>Betaproteobacteria</taxon>
        <taxon>Burkholderiales</taxon>
        <taxon>Sphaerotilaceae</taxon>
        <taxon>Aquariibacter</taxon>
    </lineage>
</organism>
<reference evidence="2 3" key="1">
    <citation type="submission" date="2020-08" db="EMBL/GenBank/DDBJ databases">
        <title>Aquariorum lacteus gen. nov., sp. nov., a new member of the family Comamonadaceae, isolated from freshwater aquarium.</title>
        <authorList>
            <person name="Chun S.-J."/>
        </authorList>
    </citation>
    <scope>NUCLEOTIDE SEQUENCE [LARGE SCALE GENOMIC DNA]</scope>
    <source>
        <strain evidence="2 3">SJAQ100</strain>
    </source>
</reference>
<keyword evidence="3" id="KW-1185">Reference proteome</keyword>
<dbReference type="Pfam" id="PF13489">
    <property type="entry name" value="Methyltransf_23"/>
    <property type="match status" value="1"/>
</dbReference>
<sequence length="341" mass="36555">MPSESLLDNEGVRCRLQPFCAVCGAPGRIWGSSGLRDQLFGAPGRWGLLRCTAAACAQAWLAPMPVPEDVALFYRDYYTHIEQDDAAQALAPLPPVPAPAPTRGVKRWLARWLPGRRYALLSALHHLEDLPPGRLLEIGCGHGHFLAEAAASGWDALGLDFDPKAIEVAKRRPGVQARVGDPATLDAPEASFDAVLMNNVIEHVPDAVQVLATCHRMLRPGGRLVVLTPNFASLGRRCYGSDWRGLEIPRHLQVFTAGSLASAAVQAGFSQPHVFSSAGGANTVSILQASRTIRARRLGQPEPAMGLGIAVLAQLEKLGLLLGLGWGEWIVLVAHRGPARS</sequence>
<evidence type="ECO:0000313" key="3">
    <source>
        <dbReference type="Proteomes" id="UP000586093"/>
    </source>
</evidence>
<dbReference type="EMBL" id="JACIVI010000002">
    <property type="protein sequence ID" value="MBB1161866.1"/>
    <property type="molecule type" value="Genomic_DNA"/>
</dbReference>
<gene>
    <name evidence="2" type="ORF">H4F90_07730</name>
</gene>
<dbReference type="GO" id="GO:0032259">
    <property type="term" value="P:methylation"/>
    <property type="evidence" value="ECO:0007669"/>
    <property type="project" value="UniProtKB-KW"/>
</dbReference>
<keyword evidence="1 2" id="KW-0808">Transferase</keyword>
<dbReference type="CDD" id="cd02440">
    <property type="entry name" value="AdoMet_MTases"/>
    <property type="match status" value="1"/>
</dbReference>
<keyword evidence="2" id="KW-0489">Methyltransferase</keyword>
<name>A0A839HJQ1_9BURK</name>
<accession>A0A839HJQ1</accession>
<dbReference type="RefSeq" id="WP_182663218.1">
    <property type="nucleotide sequence ID" value="NZ_JACIVI010000002.1"/>
</dbReference>
<dbReference type="PANTHER" id="PTHR43861:SF3">
    <property type="entry name" value="PUTATIVE (AFU_ORTHOLOGUE AFUA_2G14390)-RELATED"/>
    <property type="match status" value="1"/>
</dbReference>
<comment type="caution">
    <text evidence="2">The sequence shown here is derived from an EMBL/GenBank/DDBJ whole genome shotgun (WGS) entry which is preliminary data.</text>
</comment>